<accession>A0A1H2HXK3</accession>
<evidence type="ECO:0000313" key="2">
    <source>
        <dbReference type="EMBL" id="SDU36499.1"/>
    </source>
</evidence>
<gene>
    <name evidence="2" type="ORF">SAMN04488563_1305</name>
</gene>
<dbReference type="AlphaFoldDB" id="A0A1H2HXK3"/>
<feature type="signal peptide" evidence="1">
    <location>
        <begin position="1"/>
        <end position="22"/>
    </location>
</feature>
<organism evidence="2 3">
    <name type="scientific">Jiangella alkaliphila</name>
    <dbReference type="NCBI Taxonomy" id="419479"/>
    <lineage>
        <taxon>Bacteria</taxon>
        <taxon>Bacillati</taxon>
        <taxon>Actinomycetota</taxon>
        <taxon>Actinomycetes</taxon>
        <taxon>Jiangellales</taxon>
        <taxon>Jiangellaceae</taxon>
        <taxon>Jiangella</taxon>
    </lineage>
</organism>
<feature type="chain" id="PRO_5009276141" evidence="1">
    <location>
        <begin position="23"/>
        <end position="33"/>
    </location>
</feature>
<keyword evidence="1" id="KW-0732">Signal</keyword>
<sequence>MRKLIIAIFAAVGLTLGGVAAAAPAAADNHFCC</sequence>
<name>A0A1H2HXK3_9ACTN</name>
<keyword evidence="3" id="KW-1185">Reference proteome</keyword>
<reference evidence="3" key="1">
    <citation type="submission" date="2016-10" db="EMBL/GenBank/DDBJ databases">
        <authorList>
            <person name="Varghese N."/>
            <person name="Submissions S."/>
        </authorList>
    </citation>
    <scope>NUCLEOTIDE SEQUENCE [LARGE SCALE GENOMIC DNA]</scope>
    <source>
        <strain evidence="3">DSM 45079</strain>
    </source>
</reference>
<dbReference type="Proteomes" id="UP000182977">
    <property type="component" value="Chromosome I"/>
</dbReference>
<dbReference type="STRING" id="419479.SAMN04488563_1305"/>
<proteinExistence type="predicted"/>
<evidence type="ECO:0000313" key="3">
    <source>
        <dbReference type="Proteomes" id="UP000182977"/>
    </source>
</evidence>
<protein>
    <submittedName>
        <fullName evidence="2">Uncharacterized protein</fullName>
    </submittedName>
</protein>
<evidence type="ECO:0000256" key="1">
    <source>
        <dbReference type="SAM" id="SignalP"/>
    </source>
</evidence>
<dbReference type="EMBL" id="LT629791">
    <property type="protein sequence ID" value="SDU36499.1"/>
    <property type="molecule type" value="Genomic_DNA"/>
</dbReference>